<dbReference type="STRING" id="1161099.SAMN05444817_104149"/>
<sequence>MQPTTTIVTRTPLPGVENEELAAHDLGGGHFVIASVPFLDTSINVGDIVECVKVGGQFHVNRKVVSGGAETVRILIQSPEPTDIPETLLAFGCRVEVGPGGMLGASISADAPSEGIREWLEGLQAQGIISLA</sequence>
<evidence type="ECO:0008006" key="3">
    <source>
        <dbReference type="Google" id="ProtNLM"/>
    </source>
</evidence>
<gene>
    <name evidence="1" type="ORF">SAMN05444817_104149</name>
</gene>
<dbReference type="AlphaFoldDB" id="A0A1N7J881"/>
<dbReference type="InterPro" id="IPR025361">
    <property type="entry name" value="DUF4265"/>
</dbReference>
<reference evidence="2" key="1">
    <citation type="submission" date="2017-01" db="EMBL/GenBank/DDBJ databases">
        <authorList>
            <person name="Varghese N."/>
            <person name="Submissions S."/>
        </authorList>
    </citation>
    <scope>NUCLEOTIDE SEQUENCE [LARGE SCALE GENOMIC DNA]</scope>
    <source>
        <strain evidence="2">DSM 44531</strain>
    </source>
</reference>
<dbReference type="OrthoDB" id="4406783at2"/>
<proteinExistence type="predicted"/>
<organism evidence="1 2">
    <name type="scientific">Corynebacterium appendicis CIP 107643</name>
    <dbReference type="NCBI Taxonomy" id="1161099"/>
    <lineage>
        <taxon>Bacteria</taxon>
        <taxon>Bacillati</taxon>
        <taxon>Actinomycetota</taxon>
        <taxon>Actinomycetes</taxon>
        <taxon>Mycobacteriales</taxon>
        <taxon>Corynebacteriaceae</taxon>
        <taxon>Corynebacterium</taxon>
    </lineage>
</organism>
<dbReference type="RefSeq" id="WP_076599041.1">
    <property type="nucleotide sequence ID" value="NZ_CP046976.1"/>
</dbReference>
<protein>
    <recommendedName>
        <fullName evidence="3">DUF4265 domain-containing protein</fullName>
    </recommendedName>
</protein>
<accession>A0A1N7J881</accession>
<evidence type="ECO:0000313" key="1">
    <source>
        <dbReference type="EMBL" id="SIS45451.1"/>
    </source>
</evidence>
<dbReference type="Proteomes" id="UP000186292">
    <property type="component" value="Unassembled WGS sequence"/>
</dbReference>
<keyword evidence="2" id="KW-1185">Reference proteome</keyword>
<dbReference type="EMBL" id="FTOF01000004">
    <property type="protein sequence ID" value="SIS45451.1"/>
    <property type="molecule type" value="Genomic_DNA"/>
</dbReference>
<name>A0A1N7J881_9CORY</name>
<dbReference type="Pfam" id="PF14085">
    <property type="entry name" value="DUF4265"/>
    <property type="match status" value="1"/>
</dbReference>
<evidence type="ECO:0000313" key="2">
    <source>
        <dbReference type="Proteomes" id="UP000186292"/>
    </source>
</evidence>